<evidence type="ECO:0000313" key="4">
    <source>
        <dbReference type="EMBL" id="OLP90484.1"/>
    </source>
</evidence>
<feature type="compositionally biased region" description="Low complexity" evidence="2">
    <location>
        <begin position="389"/>
        <end position="410"/>
    </location>
</feature>
<reference evidence="4 5" key="1">
    <citation type="submission" date="2016-02" db="EMBL/GenBank/DDBJ databases">
        <title>Genome analysis of coral dinoflagellate symbionts highlights evolutionary adaptations to a symbiotic lifestyle.</title>
        <authorList>
            <person name="Aranda M."/>
            <person name="Li Y."/>
            <person name="Liew Y.J."/>
            <person name="Baumgarten S."/>
            <person name="Simakov O."/>
            <person name="Wilson M."/>
            <person name="Piel J."/>
            <person name="Ashoor H."/>
            <person name="Bougouffa S."/>
            <person name="Bajic V.B."/>
            <person name="Ryu T."/>
            <person name="Ravasi T."/>
            <person name="Bayer T."/>
            <person name="Micklem G."/>
            <person name="Kim H."/>
            <person name="Bhak J."/>
            <person name="Lajeunesse T.C."/>
            <person name="Voolstra C.R."/>
        </authorList>
    </citation>
    <scope>NUCLEOTIDE SEQUENCE [LARGE SCALE GENOMIC DNA]</scope>
    <source>
        <strain evidence="4 5">CCMP2467</strain>
    </source>
</reference>
<feature type="coiled-coil region" evidence="1">
    <location>
        <begin position="211"/>
        <end position="245"/>
    </location>
</feature>
<feature type="transmembrane region" description="Helical" evidence="3">
    <location>
        <begin position="42"/>
        <end position="64"/>
    </location>
</feature>
<feature type="transmembrane region" description="Helical" evidence="3">
    <location>
        <begin position="510"/>
        <end position="531"/>
    </location>
</feature>
<evidence type="ECO:0000256" key="1">
    <source>
        <dbReference type="SAM" id="Coils"/>
    </source>
</evidence>
<feature type="transmembrane region" description="Helical" evidence="3">
    <location>
        <begin position="692"/>
        <end position="720"/>
    </location>
</feature>
<keyword evidence="5" id="KW-1185">Reference proteome</keyword>
<organism evidence="4 5">
    <name type="scientific">Symbiodinium microadriaticum</name>
    <name type="common">Dinoflagellate</name>
    <name type="synonym">Zooxanthella microadriatica</name>
    <dbReference type="NCBI Taxonomy" id="2951"/>
    <lineage>
        <taxon>Eukaryota</taxon>
        <taxon>Sar</taxon>
        <taxon>Alveolata</taxon>
        <taxon>Dinophyceae</taxon>
        <taxon>Suessiales</taxon>
        <taxon>Symbiodiniaceae</taxon>
        <taxon>Symbiodinium</taxon>
    </lineage>
</organism>
<dbReference type="OrthoDB" id="412866at2759"/>
<feature type="transmembrane region" description="Helical" evidence="3">
    <location>
        <begin position="543"/>
        <end position="569"/>
    </location>
</feature>
<dbReference type="EMBL" id="LSRX01000708">
    <property type="protein sequence ID" value="OLP90484.1"/>
    <property type="molecule type" value="Genomic_DNA"/>
</dbReference>
<dbReference type="Proteomes" id="UP000186817">
    <property type="component" value="Unassembled WGS sequence"/>
</dbReference>
<feature type="region of interest" description="Disordered" evidence="2">
    <location>
        <begin position="373"/>
        <end position="422"/>
    </location>
</feature>
<proteinExistence type="predicted"/>
<dbReference type="InterPro" id="IPR032675">
    <property type="entry name" value="LRR_dom_sf"/>
</dbReference>
<evidence type="ECO:0000256" key="2">
    <source>
        <dbReference type="SAM" id="MobiDB-lite"/>
    </source>
</evidence>
<dbReference type="SUPFAM" id="SSF52047">
    <property type="entry name" value="RNI-like"/>
    <property type="match status" value="1"/>
</dbReference>
<dbReference type="Gene3D" id="3.80.10.10">
    <property type="entry name" value="Ribonuclease Inhibitor"/>
    <property type="match status" value="1"/>
</dbReference>
<protein>
    <submittedName>
        <fullName evidence="4">Uncharacterized protein</fullName>
    </submittedName>
</protein>
<feature type="transmembrane region" description="Helical" evidence="3">
    <location>
        <begin position="575"/>
        <end position="594"/>
    </location>
</feature>
<keyword evidence="3" id="KW-1133">Transmembrane helix</keyword>
<name>A0A1Q9D5S4_SYMMI</name>
<evidence type="ECO:0000313" key="5">
    <source>
        <dbReference type="Proteomes" id="UP000186817"/>
    </source>
</evidence>
<keyword evidence="1" id="KW-0175">Coiled coil</keyword>
<comment type="caution">
    <text evidence="4">The sequence shown here is derived from an EMBL/GenBank/DDBJ whole genome shotgun (WGS) entry which is preliminary data.</text>
</comment>
<accession>A0A1Q9D5S4</accession>
<keyword evidence="3" id="KW-0472">Membrane</keyword>
<keyword evidence="3" id="KW-0812">Transmembrane</keyword>
<evidence type="ECO:0000256" key="3">
    <source>
        <dbReference type="SAM" id="Phobius"/>
    </source>
</evidence>
<sequence length="1752" mass="192827">MDAVDNMPSAPQFSLPAQDAPSLSSVITVGSILLQGDWLKPALFGAIMILMLLAVVVALSVRCASGGMSREILRLRSLVLQLQTQLECLQAPTQDGSAASDSQGIPEQTLMCVDAKLLQLGQESSRIHQMVTTLQDQMSDNRHLDQLVELASKVSENTFQTLGSLKHYEKFHKQCLEKVQEIPAVHRLLQALGLDLKKGFQLLETHADSHLKQQREALHLLQADNKAQSEKLAKLEASTDEAKASDKQLSVDLHVCKETLRGKIETLHSEHKRFEGSTNSNFRGINPVVPGFKHLGDQMKDMLDYLVKANQHNMMQQESMRTTMESTGNSEDRIVRVESLCAGLIDQLNEVNEVVQQVREAQQLQQEQLTTIVERTPKLPKRSPPQETPPQTTTPPAATSQAQPAPQSAPVTLEPSPPTIRLSDHLQPLVRDHGRPVIMVGDALNQPLNQFSTQDGLQEKLRLNLSLNRVQDLLQDLKNGAMQAFRLVTLMISLQTVVLEQVKKEAGTKLVFFVLLWPCIFGVAGLLRVFHSQRVSKLQLRPVAMILAANQDLFTAAGTGVLAVCVVAALAHVHFWVLLALVMGLFAGPTLSILGELQKVRSQEAALRRTEGRHRLEPGLVKASCAERRLVQGELRMVPFSVMISAGRSLGAAKLVKTLQAAGGTQQESPRFSFLRDVFWYSRALRSMAGSFVGFVIMPTFLIMVALLIFSSSLQSIFYLCSVPQLSHLSLASGQLHFHPWVQKYSVSLDQSFKEAFVVASAEESSTKALRIDEQLTNQSVTTEPVQLMVPLPRVTQVEVEGLHSSKTHDIALSPVGTLPHTVTIRAGNFLREVPWGAIPGSVISLPELPEGAPSQSLSIDVTLTDYQVSIPKACETSCASATFTKFCAISACKDANQSCAGACDEHCRHDPHCLQSMHGNTGCYLAIRPPDACTGGGSAEHFLDRSVSGRLCQVKGQGFECRRAEATGRWVLKFPEVQPDWIDKFAELRLSLALAVGEQQLDSDFESLRLKLGPPQLLDVLVNVSTEVNGTRRWLSATGKVTTAGDVEVMLWPYRPPDIDRLTLHIAPLLADSKFDTSWELAPRAQISNESIRFAKCQLSPFLEARFQLCSRAKHGWTATVASIPLDVWRPELMSLTFSIVPKSQDSETASWQRGDRRIQILLRGAVEAAEWALPGLSSKDPCRLLGTSSDYEELKYSTTALCSYIRHNCRTLTREADAQPVALTKVLSDAGRVSAPVVAGSWSRVSQWLACAHEVPKPPRWAAAEMWEPCSRGKGLEADGMCPSEEQLDQLASLGMTSRYTDTYRVRDFVLQMSRGVLGAFQMLKQSCHALLQRGRFSQEDQLQLAAAALSTENASVVGACLRHCSNVSHWHPRLQQQLVQKTWNTNSAEAIIRVLVGSAEMGKEVVTNIVARSCAECLGVLRLAVSSRTRPWVGWRSVATLEAGSARTSAEIVADVLELPWILWNASALCLKDFGSRKKGSVIITELGCSSMMRSLTSAGQNLTELEISPWSWSWADSRPAAFADLGPMSREKLRWLSETASDDLAAALIMNLSGRFPSLQELEVTYTIASRAKDALAEGMEKALNTSSLRVLHLTCHGPAAAMAAAVGQISPQLEELRLEGRDGVRAFIAAFPHQGTCRLKKLNVFALGKASFELALSLAKALRRCHDLQEVQLDLPLKATRENTDAIKQMKSASWPKLTSFEPFILSSNTQRWRRWLARHPSQALDSAGKKLSKMKVRKSRYSAEAL</sequence>
<gene>
    <name evidence="4" type="ORF">AK812_SmicGene27925</name>
</gene>